<feature type="region of interest" description="Disordered" evidence="1">
    <location>
        <begin position="112"/>
        <end position="131"/>
    </location>
</feature>
<protein>
    <submittedName>
        <fullName evidence="3">Uncharacterized protein</fullName>
    </submittedName>
</protein>
<feature type="signal peptide" evidence="2">
    <location>
        <begin position="1"/>
        <end position="18"/>
    </location>
</feature>
<feature type="chain" id="PRO_5040740581" evidence="2">
    <location>
        <begin position="19"/>
        <end position="131"/>
    </location>
</feature>
<feature type="compositionally biased region" description="Low complexity" evidence="1">
    <location>
        <begin position="112"/>
        <end position="124"/>
    </location>
</feature>
<proteinExistence type="predicted"/>
<dbReference type="Proteomes" id="UP001140217">
    <property type="component" value="Unassembled WGS sequence"/>
</dbReference>
<comment type="caution">
    <text evidence="3">The sequence shown here is derived from an EMBL/GenBank/DDBJ whole genome shotgun (WGS) entry which is preliminary data.</text>
</comment>
<evidence type="ECO:0000256" key="2">
    <source>
        <dbReference type="SAM" id="SignalP"/>
    </source>
</evidence>
<keyword evidence="2" id="KW-0732">Signal</keyword>
<accession>A0A9W8LKC2</accession>
<gene>
    <name evidence="3" type="ORF">H4R18_001620</name>
</gene>
<name>A0A9W8LKC2_9FUNG</name>
<keyword evidence="4" id="KW-1185">Reference proteome</keyword>
<evidence type="ECO:0000313" key="4">
    <source>
        <dbReference type="Proteomes" id="UP001140217"/>
    </source>
</evidence>
<sequence length="131" mass="14107">MRFFECLVAIGLVGTAVAAAAAAGATKTTPTACRPAWEVVRTLGPLMDAFQYEHTAENVMLLAQRVSVHYGENTTDMGRIVHWIKYLEATLDLDFGDEAEQQMAEAISAANSNNVCSNNNNSNSTVEPARA</sequence>
<reference evidence="3" key="1">
    <citation type="submission" date="2022-07" db="EMBL/GenBank/DDBJ databases">
        <title>Phylogenomic reconstructions and comparative analyses of Kickxellomycotina fungi.</title>
        <authorList>
            <person name="Reynolds N.K."/>
            <person name="Stajich J.E."/>
            <person name="Barry K."/>
            <person name="Grigoriev I.V."/>
            <person name="Crous P."/>
            <person name="Smith M.E."/>
        </authorList>
    </citation>
    <scope>NUCLEOTIDE SEQUENCE</scope>
    <source>
        <strain evidence="3">NBRC 105414</strain>
    </source>
</reference>
<organism evidence="3 4">
    <name type="scientific">Coemansia javaensis</name>
    <dbReference type="NCBI Taxonomy" id="2761396"/>
    <lineage>
        <taxon>Eukaryota</taxon>
        <taxon>Fungi</taxon>
        <taxon>Fungi incertae sedis</taxon>
        <taxon>Zoopagomycota</taxon>
        <taxon>Kickxellomycotina</taxon>
        <taxon>Kickxellomycetes</taxon>
        <taxon>Kickxellales</taxon>
        <taxon>Kickxellaceae</taxon>
        <taxon>Coemansia</taxon>
    </lineage>
</organism>
<evidence type="ECO:0000256" key="1">
    <source>
        <dbReference type="SAM" id="MobiDB-lite"/>
    </source>
</evidence>
<dbReference type="AlphaFoldDB" id="A0A9W8LKC2"/>
<evidence type="ECO:0000313" key="3">
    <source>
        <dbReference type="EMBL" id="KAJ2783567.1"/>
    </source>
</evidence>
<dbReference type="EMBL" id="JANBUL010000044">
    <property type="protein sequence ID" value="KAJ2783567.1"/>
    <property type="molecule type" value="Genomic_DNA"/>
</dbReference>